<accession>H6L846</accession>
<protein>
    <submittedName>
        <fullName evidence="1">Uncharacterized protein</fullName>
    </submittedName>
</protein>
<dbReference type="HOGENOM" id="CLU_1710712_0_0_10"/>
<evidence type="ECO:0000313" key="1">
    <source>
        <dbReference type="EMBL" id="AFC25374.1"/>
    </source>
</evidence>
<dbReference type="AlphaFoldDB" id="H6L846"/>
<gene>
    <name evidence="1" type="ordered locus">SGRA_2646</name>
</gene>
<keyword evidence="2" id="KW-1185">Reference proteome</keyword>
<proteinExistence type="predicted"/>
<name>H6L846_SAPGL</name>
<dbReference type="STRING" id="984262.SGRA_2646"/>
<evidence type="ECO:0000313" key="2">
    <source>
        <dbReference type="Proteomes" id="UP000007519"/>
    </source>
</evidence>
<organism evidence="1 2">
    <name type="scientific">Saprospira grandis (strain Lewin)</name>
    <dbReference type="NCBI Taxonomy" id="984262"/>
    <lineage>
        <taxon>Bacteria</taxon>
        <taxon>Pseudomonadati</taxon>
        <taxon>Bacteroidota</taxon>
        <taxon>Saprospiria</taxon>
        <taxon>Saprospirales</taxon>
        <taxon>Saprospiraceae</taxon>
        <taxon>Saprospira</taxon>
    </lineage>
</organism>
<dbReference type="Proteomes" id="UP000007519">
    <property type="component" value="Chromosome"/>
</dbReference>
<sequence>MFGNFKRWLGFSEVKMRISALEVYPIDVNTINAELLFSAKGAASIEAIRIRLIERYERGRGDNKQIDEYILGEKLIEEPLHLENGQDFSLFFKLPFQFQLSNMDRLERSNVLGKSLAGFAKSLKSAKSTYRIEAVAQLQNQEGQLWEECKIRFQGK</sequence>
<dbReference type="KEGG" id="sgn:SGRA_2646"/>
<dbReference type="EMBL" id="CP002831">
    <property type="protein sequence ID" value="AFC25374.1"/>
    <property type="molecule type" value="Genomic_DNA"/>
</dbReference>
<reference evidence="1 2" key="1">
    <citation type="journal article" date="2012" name="Stand. Genomic Sci.">
        <title>Complete genome sequencing and analysis of Saprospira grandis str. Lewin, a predatory marine bacterium.</title>
        <authorList>
            <person name="Saw J.H."/>
            <person name="Yuryev A."/>
            <person name="Kanbe M."/>
            <person name="Hou S."/>
            <person name="Young A.G."/>
            <person name="Aizawa S."/>
            <person name="Alam M."/>
        </authorList>
    </citation>
    <scope>NUCLEOTIDE SEQUENCE [LARGE SCALE GENOMIC DNA]</scope>
    <source>
        <strain evidence="1 2">Lewin</strain>
    </source>
</reference>
<dbReference type="OrthoDB" id="1494501at2"/>
<dbReference type="RefSeq" id="WP_015692985.1">
    <property type="nucleotide sequence ID" value="NC_016940.1"/>
</dbReference>